<organism evidence="2 3">
    <name type="scientific">Equus asinus</name>
    <name type="common">Donkey</name>
    <name type="synonym">Equus africanus asinus</name>
    <dbReference type="NCBI Taxonomy" id="9793"/>
    <lineage>
        <taxon>Eukaryota</taxon>
        <taxon>Metazoa</taxon>
        <taxon>Chordata</taxon>
        <taxon>Craniata</taxon>
        <taxon>Vertebrata</taxon>
        <taxon>Euteleostomi</taxon>
        <taxon>Mammalia</taxon>
        <taxon>Eutheria</taxon>
        <taxon>Laurasiatheria</taxon>
        <taxon>Perissodactyla</taxon>
        <taxon>Equidae</taxon>
        <taxon>Equus</taxon>
    </lineage>
</organism>
<dbReference type="GO" id="GO:0008127">
    <property type="term" value="F:quercetin 2,3-dioxygenase activity"/>
    <property type="evidence" value="ECO:0007669"/>
    <property type="project" value="TreeGrafter"/>
</dbReference>
<reference evidence="2 3" key="1">
    <citation type="journal article" date="2020" name="Nat. Commun.">
        <title>Donkey genomes provide new insights into domestication and selection for coat color.</title>
        <authorList>
            <person name="Wang"/>
            <person name="C."/>
            <person name="Li"/>
            <person name="H."/>
            <person name="Guo"/>
            <person name="Y."/>
            <person name="Huang"/>
            <person name="J."/>
            <person name="Sun"/>
            <person name="Y."/>
            <person name="Min"/>
            <person name="J."/>
            <person name="Wang"/>
            <person name="J."/>
            <person name="Fang"/>
            <person name="X."/>
            <person name="Zhao"/>
            <person name="Z."/>
            <person name="Wang"/>
            <person name="S."/>
            <person name="Zhang"/>
            <person name="Y."/>
            <person name="Liu"/>
            <person name="Q."/>
            <person name="Jiang"/>
            <person name="Q."/>
            <person name="Wang"/>
            <person name="X."/>
            <person name="Guo"/>
            <person name="Y."/>
            <person name="Yang"/>
            <person name="C."/>
            <person name="Wang"/>
            <person name="Y."/>
            <person name="Tian"/>
            <person name="F."/>
            <person name="Zhuang"/>
            <person name="G."/>
            <person name="Fan"/>
            <person name="Y."/>
            <person name="Gao"/>
            <person name="Q."/>
            <person name="Li"/>
            <person name="Y."/>
            <person name="Ju"/>
            <person name="Z."/>
            <person name="Li"/>
            <person name="J."/>
            <person name="Li"/>
            <person name="R."/>
            <person name="Hou"/>
            <person name="M."/>
            <person name="Yang"/>
            <person name="G."/>
            <person name="Liu"/>
            <person name="G."/>
            <person name="Liu"/>
            <person name="W."/>
            <person name="Guo"/>
            <person name="J."/>
            <person name="Pan"/>
            <person name="S."/>
            <person name="Fan"/>
            <person name="G."/>
            <person name="Zhang"/>
            <person name="W."/>
            <person name="Zhang"/>
            <person name="R."/>
            <person name="Yu"/>
            <person name="J."/>
            <person name="Zhang"/>
            <person name="X."/>
            <person name="Yin"/>
            <person name="Q."/>
            <person name="Ji"/>
            <person name="C."/>
            <person name="Jin"/>
            <person name="Y."/>
            <person name="Yue"/>
            <person name="G."/>
            <person name="Liu"/>
            <person name="M."/>
            <person name="Xu"/>
            <person name="J."/>
            <person name="Liu"/>
            <person name="S."/>
            <person name="Jordana"/>
            <person name="J."/>
            <person name="Noce"/>
            <person name="A."/>
            <person name="Amills"/>
            <person name="M."/>
            <person name="Wu"/>
            <person name="D.D."/>
            <person name="Li"/>
            <person name="S."/>
            <person name="Zhou"/>
            <person name="X. and Zhong"/>
            <person name="J."/>
        </authorList>
    </citation>
    <scope>NUCLEOTIDE SEQUENCE [LARGE SCALE GENOMIC DNA]</scope>
</reference>
<feature type="compositionally biased region" description="Basic and acidic residues" evidence="1">
    <location>
        <begin position="7"/>
        <end position="19"/>
    </location>
</feature>
<dbReference type="GO" id="GO:0030224">
    <property type="term" value="P:monocyte differentiation"/>
    <property type="evidence" value="ECO:0007669"/>
    <property type="project" value="TreeGrafter"/>
</dbReference>
<dbReference type="Proteomes" id="UP000694387">
    <property type="component" value="Chromosome Y"/>
</dbReference>
<dbReference type="GeneTree" id="ENSGT00390000008044"/>
<dbReference type="PANTHER" id="PTHR13903">
    <property type="entry name" value="PIRIN-RELATED"/>
    <property type="match status" value="1"/>
</dbReference>
<dbReference type="InterPro" id="IPR012093">
    <property type="entry name" value="Pirin"/>
</dbReference>
<dbReference type="Gene3D" id="2.60.120.10">
    <property type="entry name" value="Jelly Rolls"/>
    <property type="match status" value="1"/>
</dbReference>
<dbReference type="InterPro" id="IPR011051">
    <property type="entry name" value="RmlC_Cupin_sf"/>
</dbReference>
<name>A0A9L0IXB4_EQUAS</name>
<keyword evidence="3" id="KW-1185">Reference proteome</keyword>
<feature type="region of interest" description="Disordered" evidence="1">
    <location>
        <begin position="1"/>
        <end position="143"/>
    </location>
</feature>
<dbReference type="PANTHER" id="PTHR13903:SF8">
    <property type="entry name" value="PIRIN"/>
    <property type="match status" value="1"/>
</dbReference>
<feature type="compositionally biased region" description="Low complexity" evidence="1">
    <location>
        <begin position="107"/>
        <end position="133"/>
    </location>
</feature>
<dbReference type="SUPFAM" id="SSF51182">
    <property type="entry name" value="RmlC-like cupins"/>
    <property type="match status" value="1"/>
</dbReference>
<protein>
    <submittedName>
        <fullName evidence="2">Uncharacterized protein</fullName>
    </submittedName>
</protein>
<reference evidence="2" key="3">
    <citation type="submission" date="2025-09" db="UniProtKB">
        <authorList>
            <consortium name="Ensembl"/>
        </authorList>
    </citation>
    <scope>IDENTIFICATION</scope>
</reference>
<dbReference type="InterPro" id="IPR014710">
    <property type="entry name" value="RmlC-like_jellyroll"/>
</dbReference>
<reference evidence="2" key="2">
    <citation type="submission" date="2025-08" db="UniProtKB">
        <authorList>
            <consortium name="Ensembl"/>
        </authorList>
    </citation>
    <scope>IDENTIFICATION</scope>
</reference>
<proteinExistence type="predicted"/>
<dbReference type="Ensembl" id="ENSEAST00005046930.1">
    <property type="protein sequence ID" value="ENSEASP00005041724.1"/>
    <property type="gene ID" value="ENSEASG00005032183.1"/>
</dbReference>
<evidence type="ECO:0000256" key="1">
    <source>
        <dbReference type="SAM" id="MobiDB-lite"/>
    </source>
</evidence>
<evidence type="ECO:0000313" key="3">
    <source>
        <dbReference type="Proteomes" id="UP000694387"/>
    </source>
</evidence>
<accession>A0A9L0IXB4</accession>
<dbReference type="GO" id="GO:0005634">
    <property type="term" value="C:nucleus"/>
    <property type="evidence" value="ECO:0007669"/>
    <property type="project" value="TreeGrafter"/>
</dbReference>
<evidence type="ECO:0000313" key="2">
    <source>
        <dbReference type="Ensembl" id="ENSEASP00005041724.1"/>
    </source>
</evidence>
<dbReference type="AlphaFoldDB" id="A0A9L0IXB4"/>
<sequence>RQVSYEGELRPSLRSEHPPGLHTSPRAHGAPQKPAWVHIPPISPGREGRRGQRAAEQAGEAEGGARGSARRRVNKGVSPPPTAPRPIASRLLPPCGRGREALSHGEAAGPAPSPATLPASPTAARAPAAVPRLSQATLPPPSQQQSTFFLAFNMASSKKVTLSVLSREQSEGVGARVRRSIGRPELKNLDPFLLFDEFKGGRPGGFPDHPHRGFETKTQTNRKVERRYQNAPALPPSGDDHCSRFGVCLSRHLHAYPNMTAYNFI</sequence>